<dbReference type="AlphaFoldDB" id="A0AAP4WZ27"/>
<evidence type="ECO:0000256" key="4">
    <source>
        <dbReference type="SAM" id="Phobius"/>
    </source>
</evidence>
<evidence type="ECO:0000256" key="3">
    <source>
        <dbReference type="ARBA" id="ARBA00023136"/>
    </source>
</evidence>
<dbReference type="Pfam" id="PF07690">
    <property type="entry name" value="MFS_1"/>
    <property type="match status" value="1"/>
</dbReference>
<dbReference type="Proteomes" id="UP001170481">
    <property type="component" value="Unassembled WGS sequence"/>
</dbReference>
<dbReference type="SUPFAM" id="SSF103473">
    <property type="entry name" value="MFS general substrate transporter"/>
    <property type="match status" value="1"/>
</dbReference>
<reference evidence="6" key="1">
    <citation type="submission" date="2023-07" db="EMBL/GenBank/DDBJ databases">
        <title>Genome content predicts the carbon catabolic preferences of heterotrophic bacteria.</title>
        <authorList>
            <person name="Gralka M."/>
        </authorList>
    </citation>
    <scope>NUCLEOTIDE SEQUENCE</scope>
    <source>
        <strain evidence="6">C2R13</strain>
    </source>
</reference>
<protein>
    <submittedName>
        <fullName evidence="6">MFS transporter</fullName>
    </submittedName>
</protein>
<feature type="transmembrane region" description="Helical" evidence="4">
    <location>
        <begin position="108"/>
        <end position="125"/>
    </location>
</feature>
<dbReference type="PROSITE" id="PS50850">
    <property type="entry name" value="MFS"/>
    <property type="match status" value="1"/>
</dbReference>
<feature type="transmembrane region" description="Helical" evidence="4">
    <location>
        <begin position="251"/>
        <end position="273"/>
    </location>
</feature>
<organism evidence="6 7">
    <name type="scientific">Cobetia amphilecti</name>
    <dbReference type="NCBI Taxonomy" id="1055104"/>
    <lineage>
        <taxon>Bacteria</taxon>
        <taxon>Pseudomonadati</taxon>
        <taxon>Pseudomonadota</taxon>
        <taxon>Gammaproteobacteria</taxon>
        <taxon>Oceanospirillales</taxon>
        <taxon>Halomonadaceae</taxon>
        <taxon>Cobetia</taxon>
    </lineage>
</organism>
<keyword evidence="3 4" id="KW-0472">Membrane</keyword>
<feature type="domain" description="Major facilitator superfamily (MFS) profile" evidence="5">
    <location>
        <begin position="32"/>
        <end position="433"/>
    </location>
</feature>
<feature type="transmembrane region" description="Helical" evidence="4">
    <location>
        <begin position="379"/>
        <end position="402"/>
    </location>
</feature>
<dbReference type="InterPro" id="IPR020846">
    <property type="entry name" value="MFS_dom"/>
</dbReference>
<dbReference type="RefSeq" id="WP_303592357.1">
    <property type="nucleotide sequence ID" value="NZ_JAUORK010000001.1"/>
</dbReference>
<keyword evidence="1 4" id="KW-0812">Transmembrane</keyword>
<gene>
    <name evidence="6" type="ORF">Q4535_00250</name>
</gene>
<feature type="transmembrane region" description="Helical" evidence="4">
    <location>
        <begin position="341"/>
        <end position="367"/>
    </location>
</feature>
<evidence type="ECO:0000313" key="6">
    <source>
        <dbReference type="EMBL" id="MDO6670536.1"/>
    </source>
</evidence>
<dbReference type="PANTHER" id="PTHR23528:SF1">
    <property type="entry name" value="MAJOR FACILITATOR SUPERFAMILY (MFS) PROFILE DOMAIN-CONTAINING PROTEIN"/>
    <property type="match status" value="1"/>
</dbReference>
<dbReference type="EMBL" id="JAUORK010000001">
    <property type="protein sequence ID" value="MDO6670536.1"/>
    <property type="molecule type" value="Genomic_DNA"/>
</dbReference>
<evidence type="ECO:0000256" key="1">
    <source>
        <dbReference type="ARBA" id="ARBA00022692"/>
    </source>
</evidence>
<feature type="transmembrane region" description="Helical" evidence="4">
    <location>
        <begin position="74"/>
        <end position="96"/>
    </location>
</feature>
<dbReference type="Gene3D" id="1.20.1250.20">
    <property type="entry name" value="MFS general substrate transporter like domains"/>
    <property type="match status" value="2"/>
</dbReference>
<proteinExistence type="predicted"/>
<dbReference type="PANTHER" id="PTHR23528">
    <property type="match status" value="1"/>
</dbReference>
<evidence type="ECO:0000313" key="7">
    <source>
        <dbReference type="Proteomes" id="UP001170481"/>
    </source>
</evidence>
<sequence>MAYSNNNIYVPSRNQSRSLVKDDDTAIKPKGAIFIAALGFAQFCLFVALLGPVMVSMVLKAETLSGDSLAITNIVGNVLGVGAIAALIGNVLFGYLSDRTRSRYGRRRPWIVGGVLFMALSLYMISLADSVAVLLIAWFCAQLGANAAFGPFIATLSDQLPRTQYGKASAVIGIAQNVGVLAATWLASKLSGDMFLLFMVPAFIGVAGMLGYALILKDPPSEEPATEFQLKNLLKAFWVNPVKHSDFGYAWLSRFLVIFSTFLFTTYRLPYVIEHFSSESNAVDIVFNGVLAYTICLVICGYLAGKISDRLGKRKVFVFASLVIFSIGTYSLIHLDSITQFYIAEALLGAAFGIYTSVDMALVLEVLPNPDRCGKDLGVFNIAGVLPQSLAPLTGAILLNMTSGDPNYHLLLIVAGVSGLLGAITILPIKKVK</sequence>
<comment type="caution">
    <text evidence="6">The sequence shown here is derived from an EMBL/GenBank/DDBJ whole genome shotgun (WGS) entry which is preliminary data.</text>
</comment>
<evidence type="ECO:0000256" key="2">
    <source>
        <dbReference type="ARBA" id="ARBA00022989"/>
    </source>
</evidence>
<dbReference type="InterPro" id="IPR036259">
    <property type="entry name" value="MFS_trans_sf"/>
</dbReference>
<keyword evidence="2 4" id="KW-1133">Transmembrane helix</keyword>
<feature type="transmembrane region" description="Helical" evidence="4">
    <location>
        <begin position="408"/>
        <end position="429"/>
    </location>
</feature>
<feature type="transmembrane region" description="Helical" evidence="4">
    <location>
        <begin position="168"/>
        <end position="188"/>
    </location>
</feature>
<accession>A0AAP4WZ27</accession>
<feature type="transmembrane region" description="Helical" evidence="4">
    <location>
        <begin position="194"/>
        <end position="215"/>
    </location>
</feature>
<feature type="transmembrane region" description="Helical" evidence="4">
    <location>
        <begin position="316"/>
        <end position="335"/>
    </location>
</feature>
<dbReference type="GO" id="GO:0022857">
    <property type="term" value="F:transmembrane transporter activity"/>
    <property type="evidence" value="ECO:0007669"/>
    <property type="project" value="InterPro"/>
</dbReference>
<feature type="transmembrane region" description="Helical" evidence="4">
    <location>
        <begin position="285"/>
        <end position="304"/>
    </location>
</feature>
<feature type="transmembrane region" description="Helical" evidence="4">
    <location>
        <begin position="131"/>
        <end position="156"/>
    </location>
</feature>
<name>A0AAP4WZ27_9GAMM</name>
<feature type="transmembrane region" description="Helical" evidence="4">
    <location>
        <begin position="31"/>
        <end position="54"/>
    </location>
</feature>
<evidence type="ECO:0000259" key="5">
    <source>
        <dbReference type="PROSITE" id="PS50850"/>
    </source>
</evidence>
<dbReference type="InterPro" id="IPR011701">
    <property type="entry name" value="MFS"/>
</dbReference>